<comment type="caution">
    <text evidence="2">The sequence shown here is derived from an EMBL/GenBank/DDBJ whole genome shotgun (WGS) entry which is preliminary data.</text>
</comment>
<organism evidence="2 3">
    <name type="scientific">Helicobacter saguini</name>
    <dbReference type="NCBI Taxonomy" id="1548018"/>
    <lineage>
        <taxon>Bacteria</taxon>
        <taxon>Pseudomonadati</taxon>
        <taxon>Campylobacterota</taxon>
        <taxon>Epsilonproteobacteria</taxon>
        <taxon>Campylobacterales</taxon>
        <taxon>Helicobacteraceae</taxon>
        <taxon>Helicobacter</taxon>
    </lineage>
</organism>
<evidence type="ECO:0000313" key="4">
    <source>
        <dbReference type="Proteomes" id="UP000477070"/>
    </source>
</evidence>
<proteinExistence type="predicted"/>
<evidence type="ECO:0000313" key="2">
    <source>
        <dbReference type="EMBL" id="TLD91757.1"/>
    </source>
</evidence>
<reference evidence="2 3" key="1">
    <citation type="journal article" date="2014" name="Genome Announc.">
        <title>Draft genome sequences of eight enterohepatic helicobacter species isolated from both laboratory and wild rodents.</title>
        <authorList>
            <person name="Sheh A."/>
            <person name="Shen Z."/>
            <person name="Fox J.G."/>
        </authorList>
    </citation>
    <scope>NUCLEOTIDE SEQUENCE [LARGE SCALE GENOMIC DNA]</scope>
    <source>
        <strain evidence="2 3">MIT 97-6194</strain>
    </source>
</reference>
<evidence type="ECO:0000313" key="3">
    <source>
        <dbReference type="Proteomes" id="UP000029714"/>
    </source>
</evidence>
<dbReference type="EMBL" id="QBIU01000001">
    <property type="protein sequence ID" value="MWV69439.1"/>
    <property type="molecule type" value="Genomic_DNA"/>
</dbReference>
<dbReference type="AlphaFoldDB" id="A0A347VHC7"/>
<reference evidence="2" key="3">
    <citation type="submission" date="2018-04" db="EMBL/GenBank/DDBJ databases">
        <authorList>
            <person name="Sheh A."/>
            <person name="Shen Z."/>
            <person name="Mannion A.J."/>
            <person name="Fox J.G."/>
        </authorList>
    </citation>
    <scope>NUCLEOTIDE SEQUENCE</scope>
    <source>
        <strain evidence="2">MIT 97-6194</strain>
    </source>
</reference>
<keyword evidence="3" id="KW-1185">Reference proteome</keyword>
<gene>
    <name evidence="1" type="ORF">DCO61_05305</name>
    <name evidence="2" type="ORF">LS64_011400</name>
</gene>
<protein>
    <submittedName>
        <fullName evidence="2">Uncharacterized protein</fullName>
    </submittedName>
</protein>
<name>A0A347VHC7_9HELI</name>
<dbReference type="Proteomes" id="UP000477070">
    <property type="component" value="Unassembled WGS sequence"/>
</dbReference>
<reference evidence="1 4" key="4">
    <citation type="submission" date="2019-12" db="EMBL/GenBank/DDBJ databases">
        <title>Multi-Generational Helicobacter saguini Isolates.</title>
        <authorList>
            <person name="Mannion A."/>
            <person name="Shen Z."/>
            <person name="Fox J.G."/>
        </authorList>
    </citation>
    <scope>NUCLEOTIDE SEQUENCE [LARGE SCALE GENOMIC DNA]</scope>
    <source>
        <strain evidence="1">16-048</strain>
        <strain evidence="4">16-048 (F4)</strain>
    </source>
</reference>
<reference evidence="2 3" key="2">
    <citation type="journal article" date="2016" name="Infect. Immun.">
        <title>Helicobacter saguini, a Novel Helicobacter Isolated from Cotton-Top Tamarins with Ulcerative Colitis, Has Proinflammatory Properties and Induces Typhlocolitis and Dysplasia in Gnotobiotic IL-10-/- Mice.</title>
        <authorList>
            <person name="Shen Z."/>
            <person name="Mannion A."/>
            <person name="Whary M.T."/>
            <person name="Muthupalani S."/>
            <person name="Sheh A."/>
            <person name="Feng Y."/>
            <person name="Gong G."/>
            <person name="Vandamme P."/>
            <person name="Holcombe H.R."/>
            <person name="Paster B.J."/>
            <person name="Fox J.G."/>
        </authorList>
    </citation>
    <scope>NUCLEOTIDE SEQUENCE [LARGE SCALE GENOMIC DNA]</scope>
    <source>
        <strain evidence="2 3">MIT 97-6194</strain>
    </source>
</reference>
<sequence>MAIQFLPLVLKWGPLVLTAAGFIRDTFFGKKEEKEEQKQQEKVVVREVIKAPPVDVRNAQLEEIQRVNKILSDYKNTALRQAETTENRLVESYKSYIDKLVNSLDKSIDTDKLRRLNNRVKHQLSGCIANVISRNLSIDNVKCEQILKTPEPSYRGTLMQEFISDMNKDALGKAKDILIESLQDSASDIAQILRDKVSSEEAKLKSNLDYLQDFKNSHNLDSKEQKQIALSYEIYLDSNARETLKSFNLN</sequence>
<dbReference type="EMBL" id="JRMP02000028">
    <property type="protein sequence ID" value="TLD91757.1"/>
    <property type="molecule type" value="Genomic_DNA"/>
</dbReference>
<dbReference type="STRING" id="1548018.LS64_14580"/>
<dbReference type="RefSeq" id="WP_118949188.1">
    <property type="nucleotide sequence ID" value="NZ_JRMP02000028.1"/>
</dbReference>
<dbReference type="Proteomes" id="UP000029714">
    <property type="component" value="Unassembled WGS sequence"/>
</dbReference>
<accession>A0A347VHC7</accession>
<evidence type="ECO:0000313" key="1">
    <source>
        <dbReference type="EMBL" id="MWV69439.1"/>
    </source>
</evidence>
<dbReference type="OrthoDB" id="2111763at2"/>